<feature type="transmembrane region" description="Helical" evidence="7">
    <location>
        <begin position="80"/>
        <end position="101"/>
    </location>
</feature>
<evidence type="ECO:0000256" key="7">
    <source>
        <dbReference type="SAM" id="Phobius"/>
    </source>
</evidence>
<keyword evidence="10" id="KW-1185">Reference proteome</keyword>
<comment type="caution">
    <text evidence="9">The sequence shown here is derived from an EMBL/GenBank/DDBJ whole genome shotgun (WGS) entry which is preliminary data.</text>
</comment>
<evidence type="ECO:0000256" key="3">
    <source>
        <dbReference type="ARBA" id="ARBA00022692"/>
    </source>
</evidence>
<evidence type="ECO:0000313" key="9">
    <source>
        <dbReference type="EMBL" id="MXQ62740.1"/>
    </source>
</evidence>
<keyword evidence="5 7" id="KW-0472">Membrane</keyword>
<evidence type="ECO:0000256" key="6">
    <source>
        <dbReference type="SAM" id="MobiDB-lite"/>
    </source>
</evidence>
<evidence type="ECO:0000256" key="2">
    <source>
        <dbReference type="ARBA" id="ARBA00022475"/>
    </source>
</evidence>
<dbReference type="InterPro" id="IPR007168">
    <property type="entry name" value="Phageshock_PspC_N"/>
</dbReference>
<feature type="domain" description="Phage shock protein PspC N-terminal" evidence="8">
    <location>
        <begin position="7"/>
        <end position="62"/>
    </location>
</feature>
<dbReference type="PANTHER" id="PTHR33885">
    <property type="entry name" value="PHAGE SHOCK PROTEIN C"/>
    <property type="match status" value="1"/>
</dbReference>
<dbReference type="PANTHER" id="PTHR33885:SF3">
    <property type="entry name" value="PHAGE SHOCK PROTEIN C"/>
    <property type="match status" value="1"/>
</dbReference>
<feature type="region of interest" description="Disordered" evidence="6">
    <location>
        <begin position="176"/>
        <end position="195"/>
    </location>
</feature>
<dbReference type="InterPro" id="IPR052027">
    <property type="entry name" value="PspC"/>
</dbReference>
<keyword evidence="3 7" id="KW-0812">Transmembrane</keyword>
<evidence type="ECO:0000313" key="10">
    <source>
        <dbReference type="Proteomes" id="UP000431901"/>
    </source>
</evidence>
<dbReference type="RefSeq" id="WP_161100991.1">
    <property type="nucleotide sequence ID" value="NZ_JBHLYI010000002.1"/>
</dbReference>
<organism evidence="9 10">
    <name type="scientific">Actinomadura rayongensis</name>
    <dbReference type="NCBI Taxonomy" id="1429076"/>
    <lineage>
        <taxon>Bacteria</taxon>
        <taxon>Bacillati</taxon>
        <taxon>Actinomycetota</taxon>
        <taxon>Actinomycetes</taxon>
        <taxon>Streptosporangiales</taxon>
        <taxon>Thermomonosporaceae</taxon>
        <taxon>Actinomadura</taxon>
    </lineage>
</organism>
<protein>
    <submittedName>
        <fullName evidence="9">PspC domain-containing protein</fullName>
    </submittedName>
</protein>
<evidence type="ECO:0000259" key="8">
    <source>
        <dbReference type="Pfam" id="PF04024"/>
    </source>
</evidence>
<evidence type="ECO:0000256" key="4">
    <source>
        <dbReference type="ARBA" id="ARBA00022989"/>
    </source>
</evidence>
<feature type="transmembrane region" description="Helical" evidence="7">
    <location>
        <begin position="107"/>
        <end position="127"/>
    </location>
</feature>
<feature type="transmembrane region" description="Helical" evidence="7">
    <location>
        <begin position="220"/>
        <end position="242"/>
    </location>
</feature>
<sequence>MDEAIPRLVRTDQGRVLAGVCSGLGARTGLDPVVYRVGFGLLTVAHGEGVLLYIAAALLMPSAPDVTAPAERLLRRRFDATTVLAILGALWGAIVVTGVFGTRFSTSAISVVTLFGLALLVAHARGVDLAELARTMPERLRGHPIVPAAAAPVDLGKRPPADGGLPPGMIDLATYSSGREPLPDEPKPPAKPRSPLTATTVWTALAAGAASLLFTGDLAATRVVLVAGGVALAVVAGGLLLGGWFRARGLVLVGALLTLTLLTDAVIMQAPKGMRFGDVDWRPATVASTQQGYRMAVGSGRLDLTSLPVRAGEHVQIKAEVLMGELKLTVPRGARVNLSAYLLVGDLTVESRTVNGPRVDVRQVLEPDAAVRNPPVIDLRVRTGLGDVEVHRG</sequence>
<dbReference type="AlphaFoldDB" id="A0A6I4W235"/>
<feature type="transmembrane region" description="Helical" evidence="7">
    <location>
        <begin position="249"/>
        <end position="268"/>
    </location>
</feature>
<evidence type="ECO:0000256" key="1">
    <source>
        <dbReference type="ARBA" id="ARBA00004162"/>
    </source>
</evidence>
<keyword evidence="2" id="KW-1003">Cell membrane</keyword>
<dbReference type="EMBL" id="WUTW01000001">
    <property type="protein sequence ID" value="MXQ62740.1"/>
    <property type="molecule type" value="Genomic_DNA"/>
</dbReference>
<name>A0A6I4W235_9ACTN</name>
<feature type="transmembrane region" description="Helical" evidence="7">
    <location>
        <begin position="37"/>
        <end position="59"/>
    </location>
</feature>
<evidence type="ECO:0000256" key="5">
    <source>
        <dbReference type="ARBA" id="ARBA00023136"/>
    </source>
</evidence>
<gene>
    <name evidence="9" type="ORF">GQ466_01690</name>
</gene>
<proteinExistence type="predicted"/>
<reference evidence="9 10" key="1">
    <citation type="submission" date="2019-12" db="EMBL/GenBank/DDBJ databases">
        <title>Nocardia macrotermitis sp. nov. and Nocardia aurantia sp. nov., isolated from the gut of the fungus growing-termite Macrotermes natalensis.</title>
        <authorList>
            <person name="Christine B."/>
            <person name="Rene B."/>
        </authorList>
    </citation>
    <scope>NUCLEOTIDE SEQUENCE [LARGE SCALE GENOMIC DNA]</scope>
    <source>
        <strain evidence="9 10">DSM 102126</strain>
    </source>
</reference>
<keyword evidence="4 7" id="KW-1133">Transmembrane helix</keyword>
<accession>A0A6I4W235</accession>
<comment type="subcellular location">
    <subcellularLocation>
        <location evidence="1">Cell membrane</location>
        <topology evidence="1">Single-pass membrane protein</topology>
    </subcellularLocation>
</comment>
<dbReference type="Proteomes" id="UP000431901">
    <property type="component" value="Unassembled WGS sequence"/>
</dbReference>
<dbReference type="Pfam" id="PF04024">
    <property type="entry name" value="PspC"/>
    <property type="match status" value="1"/>
</dbReference>
<dbReference type="OrthoDB" id="3535301at2"/>
<dbReference type="GO" id="GO:0005886">
    <property type="term" value="C:plasma membrane"/>
    <property type="evidence" value="ECO:0007669"/>
    <property type="project" value="UniProtKB-SubCell"/>
</dbReference>